<accession>A0ABD0V0F6</accession>
<proteinExistence type="predicted"/>
<comment type="caution">
    <text evidence="1">The sequence shown here is derived from an EMBL/GenBank/DDBJ whole genome shotgun (WGS) entry which is preliminary data.</text>
</comment>
<dbReference type="AlphaFoldDB" id="A0ABD0V0F6"/>
<gene>
    <name evidence="1" type="ORF">M5K25_010292</name>
</gene>
<name>A0ABD0V0F6_DENTH</name>
<keyword evidence="2" id="KW-1185">Reference proteome</keyword>
<protein>
    <submittedName>
        <fullName evidence="1">Uncharacterized protein</fullName>
    </submittedName>
</protein>
<reference evidence="1 2" key="1">
    <citation type="journal article" date="2024" name="Plant Biotechnol. J.">
        <title>Dendrobium thyrsiflorum genome and its molecular insights into genes involved in important horticultural traits.</title>
        <authorList>
            <person name="Chen B."/>
            <person name="Wang J.Y."/>
            <person name="Zheng P.J."/>
            <person name="Li K.L."/>
            <person name="Liang Y.M."/>
            <person name="Chen X.F."/>
            <person name="Zhang C."/>
            <person name="Zhao X."/>
            <person name="He X."/>
            <person name="Zhang G.Q."/>
            <person name="Liu Z.J."/>
            <person name="Xu Q."/>
        </authorList>
    </citation>
    <scope>NUCLEOTIDE SEQUENCE [LARGE SCALE GENOMIC DNA]</scope>
    <source>
        <strain evidence="1">GZMU011</strain>
    </source>
</reference>
<sequence>MAFEKMMGSCNHLTTLKISQNLLHGLLKAPHYSSSLEGKPHHAVVLAALCVRLLIIASTQALVNYQQRDSVAPLVSLQRQNILSWRRNPYEIPWLQHDRLQKVLAGDNASQSWLPLLLLSSRNTPQPLGDHN</sequence>
<dbReference type="Proteomes" id="UP001552299">
    <property type="component" value="Unassembled WGS sequence"/>
</dbReference>
<organism evidence="1 2">
    <name type="scientific">Dendrobium thyrsiflorum</name>
    <name type="common">Pinecone-like raceme dendrobium</name>
    <name type="synonym">Orchid</name>
    <dbReference type="NCBI Taxonomy" id="117978"/>
    <lineage>
        <taxon>Eukaryota</taxon>
        <taxon>Viridiplantae</taxon>
        <taxon>Streptophyta</taxon>
        <taxon>Embryophyta</taxon>
        <taxon>Tracheophyta</taxon>
        <taxon>Spermatophyta</taxon>
        <taxon>Magnoliopsida</taxon>
        <taxon>Liliopsida</taxon>
        <taxon>Asparagales</taxon>
        <taxon>Orchidaceae</taxon>
        <taxon>Epidendroideae</taxon>
        <taxon>Malaxideae</taxon>
        <taxon>Dendrobiinae</taxon>
        <taxon>Dendrobium</taxon>
    </lineage>
</organism>
<evidence type="ECO:0000313" key="1">
    <source>
        <dbReference type="EMBL" id="KAL0918293.1"/>
    </source>
</evidence>
<dbReference type="EMBL" id="JANQDX010000009">
    <property type="protein sequence ID" value="KAL0918293.1"/>
    <property type="molecule type" value="Genomic_DNA"/>
</dbReference>
<evidence type="ECO:0000313" key="2">
    <source>
        <dbReference type="Proteomes" id="UP001552299"/>
    </source>
</evidence>